<evidence type="ECO:0000313" key="2">
    <source>
        <dbReference type="Proteomes" id="UP000218327"/>
    </source>
</evidence>
<sequence>MSKTKIIVIVDDRLWKSIARDIGTLTMGVAFMSIGSVLDNNSMEVAGFIAWALFLLSKVSESKTKTVKEARAILDEMEEPKP</sequence>
<dbReference type="EMBL" id="NVVJ01000030">
    <property type="protein sequence ID" value="PCJ24128.1"/>
    <property type="molecule type" value="Genomic_DNA"/>
</dbReference>
<comment type="caution">
    <text evidence="1">The sequence shown here is derived from an EMBL/GenBank/DDBJ whole genome shotgun (WGS) entry which is preliminary data.</text>
</comment>
<evidence type="ECO:0008006" key="3">
    <source>
        <dbReference type="Google" id="ProtNLM"/>
    </source>
</evidence>
<dbReference type="AlphaFoldDB" id="A0A2A5AZA2"/>
<evidence type="ECO:0000313" key="1">
    <source>
        <dbReference type="EMBL" id="PCJ24128.1"/>
    </source>
</evidence>
<proteinExistence type="predicted"/>
<gene>
    <name evidence="1" type="ORF">COA96_10305</name>
</gene>
<organism evidence="1 2">
    <name type="scientific">SAR86 cluster bacterium</name>
    <dbReference type="NCBI Taxonomy" id="2030880"/>
    <lineage>
        <taxon>Bacteria</taxon>
        <taxon>Pseudomonadati</taxon>
        <taxon>Pseudomonadota</taxon>
        <taxon>Gammaproteobacteria</taxon>
        <taxon>SAR86 cluster</taxon>
    </lineage>
</organism>
<reference evidence="2" key="1">
    <citation type="submission" date="2017-08" db="EMBL/GenBank/DDBJ databases">
        <title>A dynamic microbial community with high functional redundancy inhabits the cold, oxic subseafloor aquifer.</title>
        <authorList>
            <person name="Tully B.J."/>
            <person name="Wheat C.G."/>
            <person name="Glazer B.T."/>
            <person name="Huber J.A."/>
        </authorList>
    </citation>
    <scope>NUCLEOTIDE SEQUENCE [LARGE SCALE GENOMIC DNA]</scope>
</reference>
<name>A0A2A5AZA2_9GAMM</name>
<accession>A0A2A5AZA2</accession>
<protein>
    <recommendedName>
        <fullName evidence="3">Holin</fullName>
    </recommendedName>
</protein>
<dbReference type="Proteomes" id="UP000218327">
    <property type="component" value="Unassembled WGS sequence"/>
</dbReference>